<evidence type="ECO:0000313" key="3">
    <source>
        <dbReference type="Proteomes" id="UP000038040"/>
    </source>
</evidence>
<evidence type="ECO:0000313" key="2">
    <source>
        <dbReference type="EMBL" id="VDN51331.1"/>
    </source>
</evidence>
<organism evidence="3 5">
    <name type="scientific">Dracunculus medinensis</name>
    <name type="common">Guinea worm</name>
    <dbReference type="NCBI Taxonomy" id="318479"/>
    <lineage>
        <taxon>Eukaryota</taxon>
        <taxon>Metazoa</taxon>
        <taxon>Ecdysozoa</taxon>
        <taxon>Nematoda</taxon>
        <taxon>Chromadorea</taxon>
        <taxon>Rhabditida</taxon>
        <taxon>Spirurina</taxon>
        <taxon>Dracunculoidea</taxon>
        <taxon>Dracunculidae</taxon>
        <taxon>Dracunculus</taxon>
    </lineage>
</organism>
<dbReference type="OrthoDB" id="5869838at2759"/>
<gene>
    <name evidence="2" type="ORF">DME_LOCUS1304</name>
</gene>
<reference evidence="5" key="1">
    <citation type="submission" date="2017-02" db="UniProtKB">
        <authorList>
            <consortium name="WormBaseParasite"/>
        </authorList>
    </citation>
    <scope>IDENTIFICATION</scope>
</reference>
<accession>A0A0N4UGF6</accession>
<dbReference type="AlphaFoldDB" id="A0A0N4UGF6"/>
<dbReference type="WBParaSite" id="DME_0000657501-mRNA-1">
    <property type="protein sequence ID" value="DME_0000657501-mRNA-1"/>
    <property type="gene ID" value="DME_0000657501"/>
</dbReference>
<dbReference type="Proteomes" id="UP000038040">
    <property type="component" value="Unplaced"/>
</dbReference>
<dbReference type="EMBL" id="UYYG01000018">
    <property type="protein sequence ID" value="VDN51331.1"/>
    <property type="molecule type" value="Genomic_DNA"/>
</dbReference>
<proteinExistence type="predicted"/>
<keyword evidence="1" id="KW-0175">Coiled coil</keyword>
<evidence type="ECO:0000313" key="5">
    <source>
        <dbReference type="WBParaSite" id="DME_0000657501-mRNA-1"/>
    </source>
</evidence>
<dbReference type="Proteomes" id="UP000274756">
    <property type="component" value="Unassembled WGS sequence"/>
</dbReference>
<keyword evidence="4" id="KW-1185">Reference proteome</keyword>
<feature type="coiled-coil region" evidence="1">
    <location>
        <begin position="218"/>
        <end position="245"/>
    </location>
</feature>
<protein>
    <submittedName>
        <fullName evidence="5">Mitotic interactor and substrate of PLK1</fullName>
    </submittedName>
</protein>
<evidence type="ECO:0000313" key="4">
    <source>
        <dbReference type="Proteomes" id="UP000274756"/>
    </source>
</evidence>
<dbReference type="STRING" id="318479.A0A0N4UGF6"/>
<name>A0A0N4UGF6_DRAME</name>
<evidence type="ECO:0000256" key="1">
    <source>
        <dbReference type="SAM" id="Coils"/>
    </source>
</evidence>
<sequence length="484" mass="56248">MNKNLEVFDEKNRMEKINSPRNKSKFTTAIIHYAPGELKPVNECINVEDKLTPVKIKSNFIVVDEPPSLRMQITPFANECYAKTNDINIDREYSRLLSLYDNWQEMLANSNLYTLKEKQTAQVDLFDQLRYVKDLCALVDYKNGDGSQLTTMPVFMAKNKKRPMLNSYQFSLPLEANKTSAEPKTTTRKAFTPLDENNLEEKNWITSTLRSGTKLSRKDENDLALERIQREIELEKERQQEINNMRKSLILNGEIAKIQTKSYQINEKSLKNSPIVPTKTIRNLSKNDDRIYQKAFDHSIEINTEHSLTKFHSPMAHSLFSKRAFSNKSNPLEQIFIRRSIVDDKLEALDYSKNSTNGDNKKYDGFITESIPNMNENKSNEDKIFEDSREKLAEDEAITNYRQSIDKKNMEKSMNEINALRTNENCNQQENEPSNDSSELISRITIDDDQIQPITLTKNSKYSVWLIFGYDCDKEEYRISLPSD</sequence>
<reference evidence="2 4" key="2">
    <citation type="submission" date="2018-11" db="EMBL/GenBank/DDBJ databases">
        <authorList>
            <consortium name="Pathogen Informatics"/>
        </authorList>
    </citation>
    <scope>NUCLEOTIDE SEQUENCE [LARGE SCALE GENOMIC DNA]</scope>
</reference>